<dbReference type="InterPro" id="IPR036388">
    <property type="entry name" value="WH-like_DNA-bd_sf"/>
</dbReference>
<proteinExistence type="predicted"/>
<dbReference type="PANTHER" id="PTHR13504:SF33">
    <property type="entry name" value="FIC FAMILY PROTEIN"/>
    <property type="match status" value="1"/>
</dbReference>
<keyword evidence="3" id="KW-1185">Reference proteome</keyword>
<feature type="domain" description="Fido" evidence="1">
    <location>
        <begin position="122"/>
        <end position="277"/>
    </location>
</feature>
<dbReference type="InterPro" id="IPR036597">
    <property type="entry name" value="Fido-like_dom_sf"/>
</dbReference>
<dbReference type="Pfam" id="PF02661">
    <property type="entry name" value="Fic"/>
    <property type="match status" value="1"/>
</dbReference>
<evidence type="ECO:0000313" key="2">
    <source>
        <dbReference type="EMBL" id="MET7014952.1"/>
    </source>
</evidence>
<dbReference type="InterPro" id="IPR003812">
    <property type="entry name" value="Fido"/>
</dbReference>
<dbReference type="Proteomes" id="UP001549691">
    <property type="component" value="Unassembled WGS sequence"/>
</dbReference>
<evidence type="ECO:0000259" key="1">
    <source>
        <dbReference type="PROSITE" id="PS51459"/>
    </source>
</evidence>
<dbReference type="SUPFAM" id="SSF140931">
    <property type="entry name" value="Fic-like"/>
    <property type="match status" value="1"/>
</dbReference>
<comment type="caution">
    <text evidence="2">The sequence shown here is derived from an EMBL/GenBank/DDBJ whole genome shotgun (WGS) entry which is preliminary data.</text>
</comment>
<sequence length="377" mass="41756">MQTPHDSSIDWIWQQAGWPALTWREDAIAPALTAARQAQGRVQGMAGLLDGSFSSEAIASILVEDGLTTSAIEGERLNPDAVRSSVARQLGLPHAGLPAPDRHVEGLTQLLLDATRHYDAPLTLERLCGWQAGLFPDGYSGLQRIRTGALRGDAPMQVVSGGAGRERVHFTAPPRSALDAQLADFLAWFGAEPYLDGLVRAGIAHLWFVTLHPFEDGNGRLTRALTDMAIAQDERQPMRLFSLSAQLLREREAYYTLLERSQRGGLDVTDWLIWFLEQIRLAANASEQTIAHTLAKARFWQRHAQTHINERQRKLLNRLLDAGVEGFEGGITTRKYVSLTRCSRATAFRELTDLVEKGLLQAVEGRGRSAGYEVRFS</sequence>
<dbReference type="InterPro" id="IPR040198">
    <property type="entry name" value="Fido_containing"/>
</dbReference>
<dbReference type="EMBL" id="JBEWZI010000012">
    <property type="protein sequence ID" value="MET7014952.1"/>
    <property type="molecule type" value="Genomic_DNA"/>
</dbReference>
<dbReference type="PROSITE" id="PS51459">
    <property type="entry name" value="FIDO"/>
    <property type="match status" value="1"/>
</dbReference>
<organism evidence="2 3">
    <name type="scientific">Uliginosibacterium flavum</name>
    <dbReference type="NCBI Taxonomy" id="1396831"/>
    <lineage>
        <taxon>Bacteria</taxon>
        <taxon>Pseudomonadati</taxon>
        <taxon>Pseudomonadota</taxon>
        <taxon>Betaproteobacteria</taxon>
        <taxon>Rhodocyclales</taxon>
        <taxon>Zoogloeaceae</taxon>
        <taxon>Uliginosibacterium</taxon>
    </lineage>
</organism>
<protein>
    <submittedName>
        <fullName evidence="2">Fic family protein</fullName>
    </submittedName>
</protein>
<dbReference type="PANTHER" id="PTHR13504">
    <property type="entry name" value="FIDO DOMAIN-CONTAINING PROTEIN DDB_G0283145"/>
    <property type="match status" value="1"/>
</dbReference>
<gene>
    <name evidence="2" type="ORF">ABXR19_12185</name>
</gene>
<name>A0ABV2TPK0_9RHOO</name>
<evidence type="ECO:0000313" key="3">
    <source>
        <dbReference type="Proteomes" id="UP001549691"/>
    </source>
</evidence>
<dbReference type="Pfam" id="PF13776">
    <property type="entry name" value="DUF4172"/>
    <property type="match status" value="1"/>
</dbReference>
<dbReference type="RefSeq" id="WP_354601415.1">
    <property type="nucleotide sequence ID" value="NZ_JBEWZI010000012.1"/>
</dbReference>
<dbReference type="Gene3D" id="1.10.3290.10">
    <property type="entry name" value="Fido-like domain"/>
    <property type="match status" value="1"/>
</dbReference>
<dbReference type="Gene3D" id="1.10.10.10">
    <property type="entry name" value="Winged helix-like DNA-binding domain superfamily/Winged helix DNA-binding domain"/>
    <property type="match status" value="1"/>
</dbReference>
<dbReference type="InterPro" id="IPR025230">
    <property type="entry name" value="DUF4172"/>
</dbReference>
<reference evidence="2 3" key="1">
    <citation type="submission" date="2024-07" db="EMBL/GenBank/DDBJ databases">
        <title>Uliginosibacterium flavum JJ3220;KACC:17644.</title>
        <authorList>
            <person name="Kim M.K."/>
        </authorList>
    </citation>
    <scope>NUCLEOTIDE SEQUENCE [LARGE SCALE GENOMIC DNA]</scope>
    <source>
        <strain evidence="2 3">KACC:17644</strain>
    </source>
</reference>
<accession>A0ABV2TPK0</accession>